<feature type="transmembrane region" description="Helical" evidence="8">
    <location>
        <begin position="213"/>
        <end position="232"/>
    </location>
</feature>
<evidence type="ECO:0000256" key="4">
    <source>
        <dbReference type="ARBA" id="ARBA00023040"/>
    </source>
</evidence>
<dbReference type="OrthoDB" id="6148240at2759"/>
<accession>A0A433TXB7</accession>
<keyword evidence="3 8" id="KW-1133">Transmembrane helix</keyword>
<dbReference type="InterPro" id="IPR017452">
    <property type="entry name" value="GPCR_Rhodpsn_7TM"/>
</dbReference>
<feature type="domain" description="G-protein coupled receptors family 1 profile" evidence="9">
    <location>
        <begin position="51"/>
        <end position="340"/>
    </location>
</feature>
<reference evidence="10 11" key="1">
    <citation type="submission" date="2019-01" db="EMBL/GenBank/DDBJ databases">
        <title>A draft genome assembly of the solar-powered sea slug Elysia chlorotica.</title>
        <authorList>
            <person name="Cai H."/>
            <person name="Li Q."/>
            <person name="Fang X."/>
            <person name="Li J."/>
            <person name="Curtis N.E."/>
            <person name="Altenburger A."/>
            <person name="Shibata T."/>
            <person name="Feng M."/>
            <person name="Maeda T."/>
            <person name="Schwartz J.A."/>
            <person name="Shigenobu S."/>
            <person name="Lundholm N."/>
            <person name="Nishiyama T."/>
            <person name="Yang H."/>
            <person name="Hasebe M."/>
            <person name="Li S."/>
            <person name="Pierce S.K."/>
            <person name="Wang J."/>
        </authorList>
    </citation>
    <scope>NUCLEOTIDE SEQUENCE [LARGE SCALE GENOMIC DNA]</scope>
    <source>
        <strain evidence="10">EC2010</strain>
        <tissue evidence="10">Whole organism of an adult</tissue>
    </source>
</reference>
<dbReference type="SUPFAM" id="SSF81321">
    <property type="entry name" value="Family A G protein-coupled receptor-like"/>
    <property type="match status" value="1"/>
</dbReference>
<keyword evidence="11" id="KW-1185">Reference proteome</keyword>
<evidence type="ECO:0000256" key="1">
    <source>
        <dbReference type="ARBA" id="ARBA00004141"/>
    </source>
</evidence>
<dbReference type="Gene3D" id="1.20.1070.10">
    <property type="entry name" value="Rhodopsin 7-helix transmembrane proteins"/>
    <property type="match status" value="1"/>
</dbReference>
<keyword evidence="4" id="KW-0297">G-protein coupled receptor</keyword>
<evidence type="ECO:0000313" key="11">
    <source>
        <dbReference type="Proteomes" id="UP000271974"/>
    </source>
</evidence>
<keyword evidence="7" id="KW-0807">Transducer</keyword>
<proteinExistence type="predicted"/>
<dbReference type="PANTHER" id="PTHR24243:SF233">
    <property type="entry name" value="THYROTROPIN-RELEASING HORMONE RECEPTOR"/>
    <property type="match status" value="1"/>
</dbReference>
<evidence type="ECO:0000313" key="10">
    <source>
        <dbReference type="EMBL" id="RUS86230.1"/>
    </source>
</evidence>
<evidence type="ECO:0000256" key="3">
    <source>
        <dbReference type="ARBA" id="ARBA00022989"/>
    </source>
</evidence>
<keyword evidence="5 8" id="KW-0472">Membrane</keyword>
<dbReference type="GO" id="GO:0005886">
    <property type="term" value="C:plasma membrane"/>
    <property type="evidence" value="ECO:0007669"/>
    <property type="project" value="TreeGrafter"/>
</dbReference>
<organism evidence="10 11">
    <name type="scientific">Elysia chlorotica</name>
    <name type="common">Eastern emerald elysia</name>
    <name type="synonym">Sea slug</name>
    <dbReference type="NCBI Taxonomy" id="188477"/>
    <lineage>
        <taxon>Eukaryota</taxon>
        <taxon>Metazoa</taxon>
        <taxon>Spiralia</taxon>
        <taxon>Lophotrochozoa</taxon>
        <taxon>Mollusca</taxon>
        <taxon>Gastropoda</taxon>
        <taxon>Heterobranchia</taxon>
        <taxon>Euthyneura</taxon>
        <taxon>Panpulmonata</taxon>
        <taxon>Sacoglossa</taxon>
        <taxon>Placobranchoidea</taxon>
        <taxon>Plakobranchidae</taxon>
        <taxon>Elysia</taxon>
    </lineage>
</organism>
<comment type="subcellular location">
    <subcellularLocation>
        <location evidence="1">Membrane</location>
        <topology evidence="1">Multi-pass membrane protein</topology>
    </subcellularLocation>
</comment>
<evidence type="ECO:0000256" key="6">
    <source>
        <dbReference type="ARBA" id="ARBA00023170"/>
    </source>
</evidence>
<evidence type="ECO:0000256" key="5">
    <source>
        <dbReference type="ARBA" id="ARBA00023136"/>
    </source>
</evidence>
<feature type="transmembrane region" description="Helical" evidence="8">
    <location>
        <begin position="159"/>
        <end position="180"/>
    </location>
</feature>
<feature type="transmembrane region" description="Helical" evidence="8">
    <location>
        <begin position="276"/>
        <end position="297"/>
    </location>
</feature>
<comment type="caution">
    <text evidence="10">The sequence shown here is derived from an EMBL/GenBank/DDBJ whole genome shotgun (WGS) entry which is preliminary data.</text>
</comment>
<feature type="transmembrane region" description="Helical" evidence="8">
    <location>
        <begin position="41"/>
        <end position="60"/>
    </location>
</feature>
<dbReference type="PANTHER" id="PTHR24243">
    <property type="entry name" value="G-PROTEIN COUPLED RECEPTOR"/>
    <property type="match status" value="1"/>
</dbReference>
<dbReference type="PROSITE" id="PS50262">
    <property type="entry name" value="G_PROTEIN_RECEP_F1_2"/>
    <property type="match status" value="1"/>
</dbReference>
<dbReference type="AlphaFoldDB" id="A0A433TXB7"/>
<keyword evidence="6" id="KW-0675">Receptor</keyword>
<sequence>MEVVDSNLSISLAPNKTFGNPLAKPYQRESLMALTVLAPSWPVIIMFGLVANVINIVVFIKAGVKDNVTTLLFSLAVSDLTFLVLVTPNTCYWIISFYFESYIWPFHYRFVHTLFYWPAFTAYDLSAFISVSLGVMRCACVAMPLKFKAVFTKSRTIKWVLFLIVLAVSLRAPVLSIYSIEWKADPVTNVSKPYLKATNLEPMSRINDVMNRGFVICINYIVMISCVFILSFKLFEASRIRQNATANNLSPALSPDHQPSRQPKPTQGLVSRDLQVIKSVVLVCTIFVFSQLPYLIISLTRLINTEFNINESRLMKLFGIFSDVARTCAALNASINIFVYYNFNSRYRSVFLVMLSSEQKPKSNNFM</sequence>
<dbReference type="EMBL" id="RQTK01000146">
    <property type="protein sequence ID" value="RUS86230.1"/>
    <property type="molecule type" value="Genomic_DNA"/>
</dbReference>
<dbReference type="Proteomes" id="UP000271974">
    <property type="component" value="Unassembled WGS sequence"/>
</dbReference>
<feature type="transmembrane region" description="Helical" evidence="8">
    <location>
        <begin position="72"/>
        <end position="95"/>
    </location>
</feature>
<keyword evidence="2 8" id="KW-0812">Transmembrane</keyword>
<name>A0A433TXB7_ELYCH</name>
<dbReference type="GO" id="GO:0004930">
    <property type="term" value="F:G protein-coupled receptor activity"/>
    <property type="evidence" value="ECO:0007669"/>
    <property type="project" value="UniProtKB-KW"/>
</dbReference>
<dbReference type="InterPro" id="IPR000276">
    <property type="entry name" value="GPCR_Rhodpsn"/>
</dbReference>
<evidence type="ECO:0000256" key="8">
    <source>
        <dbReference type="SAM" id="Phobius"/>
    </source>
</evidence>
<feature type="transmembrane region" description="Helical" evidence="8">
    <location>
        <begin position="317"/>
        <end position="341"/>
    </location>
</feature>
<protein>
    <recommendedName>
        <fullName evidence="9">G-protein coupled receptors family 1 profile domain-containing protein</fullName>
    </recommendedName>
</protein>
<dbReference type="Pfam" id="PF00001">
    <property type="entry name" value="7tm_1"/>
    <property type="match status" value="1"/>
</dbReference>
<evidence type="ECO:0000256" key="7">
    <source>
        <dbReference type="ARBA" id="ARBA00023224"/>
    </source>
</evidence>
<dbReference type="PRINTS" id="PR00237">
    <property type="entry name" value="GPCRRHODOPSN"/>
</dbReference>
<evidence type="ECO:0000256" key="2">
    <source>
        <dbReference type="ARBA" id="ARBA00022692"/>
    </source>
</evidence>
<gene>
    <name evidence="10" type="ORF">EGW08_006025</name>
</gene>
<evidence type="ECO:0000259" key="9">
    <source>
        <dbReference type="PROSITE" id="PS50262"/>
    </source>
</evidence>
<feature type="transmembrane region" description="Helical" evidence="8">
    <location>
        <begin position="115"/>
        <end position="138"/>
    </location>
</feature>